<sequence length="251" mass="28075">MPEHTYIITSTAANIVGAIDVPVGAQKLLMALLREQDREQRGWITIRSVAPAERLCRRTLDVLRALGCAPRGGNARFFARAVDALADIPDLFDNIELSRDARILSWSFADPFLQAMERTEAYGLIDPTEIKLLTGKWDLALLAHIAVQRRKQYPDIRLIGGRSSGCQADEMATAYDLRRVRRPLEACLAKWAKHLGSEIIVGYGQARCKPVYVSVRVRFVSKTSVWTPKTIRRFSPNTKVVRIAPPAPSHS</sequence>
<evidence type="ECO:0000313" key="1">
    <source>
        <dbReference type="EMBL" id="ETW10997.1"/>
    </source>
</evidence>
<dbReference type="RefSeq" id="WP_043846971.1">
    <property type="nucleotide sequence ID" value="NZ_AQQW01000018.1"/>
</dbReference>
<dbReference type="eggNOG" id="ENOG5033ZEZ">
    <property type="taxonomic scope" value="Bacteria"/>
</dbReference>
<dbReference type="EMBL" id="AQQW01000018">
    <property type="protein sequence ID" value="ETW10997.1"/>
    <property type="molecule type" value="Genomic_DNA"/>
</dbReference>
<comment type="caution">
    <text evidence="1">The sequence shown here is derived from an EMBL/GenBank/DDBJ whole genome shotgun (WGS) entry which is preliminary data.</text>
</comment>
<dbReference type="AlphaFoldDB" id="W4HE03"/>
<dbReference type="Proteomes" id="UP000019063">
    <property type="component" value="Unassembled WGS sequence"/>
</dbReference>
<name>W4HE03_9RHOB</name>
<protein>
    <submittedName>
        <fullName evidence="1">Uncharacterized protein</fullName>
    </submittedName>
</protein>
<gene>
    <name evidence="1" type="ORF">ATO8_19289</name>
</gene>
<reference evidence="1 2" key="1">
    <citation type="journal article" date="2014" name="Antonie Van Leeuwenhoek">
        <title>Roseivivax atlanticus sp. nov., isolated from surface seawater of the Atlantic Ocean.</title>
        <authorList>
            <person name="Li G."/>
            <person name="Lai Q."/>
            <person name="Liu X."/>
            <person name="Sun F."/>
            <person name="Shao Z."/>
        </authorList>
    </citation>
    <scope>NUCLEOTIDE SEQUENCE [LARGE SCALE GENOMIC DNA]</scope>
    <source>
        <strain evidence="1 2">22II-s10s</strain>
    </source>
</reference>
<accession>W4HE03</accession>
<proteinExistence type="predicted"/>
<keyword evidence="2" id="KW-1185">Reference proteome</keyword>
<evidence type="ECO:0000313" key="2">
    <source>
        <dbReference type="Proteomes" id="UP000019063"/>
    </source>
</evidence>
<organism evidence="1 2">
    <name type="scientific">Roseivivax marinus</name>
    <dbReference type="NCBI Taxonomy" id="1379903"/>
    <lineage>
        <taxon>Bacteria</taxon>
        <taxon>Pseudomonadati</taxon>
        <taxon>Pseudomonadota</taxon>
        <taxon>Alphaproteobacteria</taxon>
        <taxon>Rhodobacterales</taxon>
        <taxon>Roseobacteraceae</taxon>
        <taxon>Roseivivax</taxon>
    </lineage>
</organism>